<dbReference type="CDD" id="cd00761">
    <property type="entry name" value="Glyco_tranf_GTA_type"/>
    <property type="match status" value="1"/>
</dbReference>
<evidence type="ECO:0000313" key="1">
    <source>
        <dbReference type="EMBL" id="CAA9382046.1"/>
    </source>
</evidence>
<dbReference type="SUPFAM" id="SSF53448">
    <property type="entry name" value="Nucleotide-diphospho-sugar transferases"/>
    <property type="match status" value="1"/>
</dbReference>
<name>A0A6J4NEC3_9ACTN</name>
<accession>A0A6J4NEC3</accession>
<sequence>MGYPQVLARSRVSLPDLLRRTLPSSRTACAPGKAGHVSGTMRATCKKIRHREVGVRLYGVSMVRNEADIVRANVLYHLAAGFDRLLIVDNASTDGTRRALRKLGRDPRVRWTRDRGSFRQGEVFTDLAREAFAEGADWVAPVDADDFWYARGSSVKEVLADSGASALRVRHVDFIQRRGQGESSPDGLLTMTRRVPEPVDRVLAPDLLAAGKVSYIEMARLHKLVSRASEAMKMVKGAHSLDGVDGPVVTTEDLILLHAPLRSLAHLQSRAASADRRTGTGKSLGPGWHARRWQRLRQEGALEEEWAANSYGEDGRLDVYGAPHETVFDPTLRDAVAPFLEQPTSSPWGRLLREG</sequence>
<protein>
    <submittedName>
        <fullName evidence="1">Uncharacterized protein</fullName>
    </submittedName>
</protein>
<reference evidence="1" key="1">
    <citation type="submission" date="2020-02" db="EMBL/GenBank/DDBJ databases">
        <authorList>
            <person name="Meier V. D."/>
        </authorList>
    </citation>
    <scope>NUCLEOTIDE SEQUENCE</scope>
    <source>
        <strain evidence="1">AVDCRST_MAG22</strain>
    </source>
</reference>
<gene>
    <name evidence="1" type="ORF">AVDCRST_MAG22-40</name>
</gene>
<dbReference type="AlphaFoldDB" id="A0A6J4NEC3"/>
<dbReference type="Pfam" id="PF13704">
    <property type="entry name" value="Glyco_tranf_2_4"/>
    <property type="match status" value="1"/>
</dbReference>
<dbReference type="EMBL" id="CADCUV010000004">
    <property type="protein sequence ID" value="CAA9382046.1"/>
    <property type="molecule type" value="Genomic_DNA"/>
</dbReference>
<organism evidence="1">
    <name type="scientific">uncultured Rubrobacteraceae bacterium</name>
    <dbReference type="NCBI Taxonomy" id="349277"/>
    <lineage>
        <taxon>Bacteria</taxon>
        <taxon>Bacillati</taxon>
        <taxon>Actinomycetota</taxon>
        <taxon>Rubrobacteria</taxon>
        <taxon>Rubrobacterales</taxon>
        <taxon>Rubrobacteraceae</taxon>
        <taxon>environmental samples</taxon>
    </lineage>
</organism>
<proteinExistence type="predicted"/>
<dbReference type="InterPro" id="IPR029044">
    <property type="entry name" value="Nucleotide-diphossugar_trans"/>
</dbReference>
<dbReference type="Gene3D" id="3.90.550.10">
    <property type="entry name" value="Spore Coat Polysaccharide Biosynthesis Protein SpsA, Chain A"/>
    <property type="match status" value="1"/>
</dbReference>